<dbReference type="EMBL" id="FO082276">
    <property type="protein sequence ID" value="CCO15349.1"/>
    <property type="molecule type" value="Genomic_DNA"/>
</dbReference>
<dbReference type="CDD" id="cd22760">
    <property type="entry name" value="OTU_plant_OTU4-like"/>
    <property type="match status" value="1"/>
</dbReference>
<evidence type="ECO:0000256" key="4">
    <source>
        <dbReference type="SAM" id="SignalP"/>
    </source>
</evidence>
<dbReference type="GO" id="GO:0005829">
    <property type="term" value="C:cytosol"/>
    <property type="evidence" value="ECO:0007669"/>
    <property type="project" value="TreeGrafter"/>
</dbReference>
<dbReference type="GO" id="GO:0016579">
    <property type="term" value="P:protein deubiquitination"/>
    <property type="evidence" value="ECO:0007669"/>
    <property type="project" value="TreeGrafter"/>
</dbReference>
<sequence>MNASPLAVFFTAVVFTSSSSTTSTSSTSSSSSSFSSSWSRYGNNNNRAMIMMPSFAFVNAYSPHQYSSSNRQSTKKRRAMPCRTHALLKEGGNPNDFYDIHKIAGDGRCLFRSLVVSKGIEDENARLSAEREVLEADTLREQTINELMKRREELEWIVEGDFEEYCANMRYPGAWGGEPEILVATHVLQRPIEVHMAMAGEPLRSIGIYGNEDYGTTKDSKTKLMLLFHGQGHYEALSKCLNE</sequence>
<feature type="chain" id="PRO_5005687886" description="Ubiquitin thioesterase OTU" evidence="4">
    <location>
        <begin position="19"/>
        <end position="243"/>
    </location>
</feature>
<dbReference type="GO" id="GO:0036503">
    <property type="term" value="P:ERAD pathway"/>
    <property type="evidence" value="ECO:0007669"/>
    <property type="project" value="TreeGrafter"/>
</dbReference>
<evidence type="ECO:0000256" key="1">
    <source>
        <dbReference type="ARBA" id="ARBA00000707"/>
    </source>
</evidence>
<name>K8EBV3_9CHLO</name>
<keyword evidence="3" id="KW-0833">Ubl conjugation pathway</keyword>
<dbReference type="SUPFAM" id="SSF54001">
    <property type="entry name" value="Cysteine proteinases"/>
    <property type="match status" value="1"/>
</dbReference>
<dbReference type="InterPro" id="IPR047947">
    <property type="entry name" value="OTU4_OTU"/>
</dbReference>
<comment type="catalytic activity">
    <reaction evidence="1 3">
        <text>Thiol-dependent hydrolysis of ester, thioester, amide, peptide and isopeptide bonds formed by the C-terminal Gly of ubiquitin (a 76-residue protein attached to proteins as an intracellular targeting signal).</text>
        <dbReference type="EC" id="3.4.19.12"/>
    </reaction>
</comment>
<keyword evidence="3" id="KW-0645">Protease</keyword>
<feature type="signal peptide" evidence="4">
    <location>
        <begin position="1"/>
        <end position="18"/>
    </location>
</feature>
<dbReference type="OrthoDB" id="409956at2759"/>
<dbReference type="PANTHER" id="PTHR13312">
    <property type="entry name" value="HIV-INDUCED PROTEIN-7-LIKE PROTEASE"/>
    <property type="match status" value="1"/>
</dbReference>
<reference evidence="6 7" key="1">
    <citation type="submission" date="2011-10" db="EMBL/GenBank/DDBJ databases">
        <authorList>
            <person name="Genoscope - CEA"/>
        </authorList>
    </citation>
    <scope>NUCLEOTIDE SEQUENCE [LARGE SCALE GENOMIC DNA]</scope>
    <source>
        <strain evidence="6 7">RCC 1105</strain>
    </source>
</reference>
<keyword evidence="7" id="KW-1185">Reference proteome</keyword>
<dbReference type="PANTHER" id="PTHR13312:SF6">
    <property type="entry name" value="UBIQUITIN THIOESTERASE OTU"/>
    <property type="match status" value="1"/>
</dbReference>
<evidence type="ECO:0000313" key="6">
    <source>
        <dbReference type="EMBL" id="CCO15349.1"/>
    </source>
</evidence>
<evidence type="ECO:0000313" key="7">
    <source>
        <dbReference type="Proteomes" id="UP000198341"/>
    </source>
</evidence>
<dbReference type="eggNOG" id="KOG2606">
    <property type="taxonomic scope" value="Eukaryota"/>
</dbReference>
<dbReference type="GO" id="GO:0004843">
    <property type="term" value="F:cysteine-type deubiquitinase activity"/>
    <property type="evidence" value="ECO:0007669"/>
    <property type="project" value="UniProtKB-UniRule"/>
</dbReference>
<protein>
    <recommendedName>
        <fullName evidence="3">Ubiquitin thioesterase OTU</fullName>
        <ecNumber evidence="3">3.4.19.12</ecNumber>
    </recommendedName>
</protein>
<keyword evidence="4" id="KW-0732">Signal</keyword>
<dbReference type="Proteomes" id="UP000198341">
    <property type="component" value="Chromosome 3"/>
</dbReference>
<dbReference type="GeneID" id="19016971"/>
<dbReference type="KEGG" id="bpg:Bathy03g04340"/>
<dbReference type="Gene3D" id="3.90.70.80">
    <property type="match status" value="1"/>
</dbReference>
<keyword evidence="3" id="KW-0788">Thiol protease</keyword>
<dbReference type="EC" id="3.4.19.12" evidence="3"/>
<evidence type="ECO:0000256" key="2">
    <source>
        <dbReference type="ARBA" id="ARBA00022801"/>
    </source>
</evidence>
<keyword evidence="3" id="KW-0963">Cytoplasm</keyword>
<dbReference type="Pfam" id="PF02338">
    <property type="entry name" value="OTU"/>
    <property type="match status" value="1"/>
</dbReference>
<dbReference type="GO" id="GO:0005634">
    <property type="term" value="C:nucleus"/>
    <property type="evidence" value="ECO:0007669"/>
    <property type="project" value="TreeGrafter"/>
</dbReference>
<dbReference type="AlphaFoldDB" id="K8EBV3"/>
<dbReference type="InterPro" id="IPR003323">
    <property type="entry name" value="OTU_dom"/>
</dbReference>
<dbReference type="GO" id="GO:0030968">
    <property type="term" value="P:endoplasmic reticulum unfolded protein response"/>
    <property type="evidence" value="ECO:0007669"/>
    <property type="project" value="TreeGrafter"/>
</dbReference>
<comment type="subcellular location">
    <subcellularLocation>
        <location evidence="3">Cytoplasm</location>
    </subcellularLocation>
</comment>
<gene>
    <name evidence="6" type="ORF">Bathy03g04340</name>
</gene>
<feature type="domain" description="OTU" evidence="5">
    <location>
        <begin position="98"/>
        <end position="240"/>
    </location>
</feature>
<keyword evidence="2 3" id="KW-0378">Hydrolase</keyword>
<dbReference type="STRING" id="41875.K8EBV3"/>
<evidence type="ECO:0000256" key="3">
    <source>
        <dbReference type="RuleBase" id="RU367104"/>
    </source>
</evidence>
<evidence type="ECO:0000259" key="5">
    <source>
        <dbReference type="PROSITE" id="PS50802"/>
    </source>
</evidence>
<dbReference type="InterPro" id="IPR038765">
    <property type="entry name" value="Papain-like_cys_pep_sf"/>
</dbReference>
<proteinExistence type="predicted"/>
<dbReference type="RefSeq" id="XP_007513912.1">
    <property type="nucleotide sequence ID" value="XM_007513850.1"/>
</dbReference>
<comment type="function">
    <text evidence="3">Hydrolase that can remove conjugated ubiquitin from proteins and may therefore play an important regulatory role at the level of protein turnover by preventing degradation.</text>
</comment>
<organism evidence="6 7">
    <name type="scientific">Bathycoccus prasinos</name>
    <dbReference type="NCBI Taxonomy" id="41875"/>
    <lineage>
        <taxon>Eukaryota</taxon>
        <taxon>Viridiplantae</taxon>
        <taxon>Chlorophyta</taxon>
        <taxon>Mamiellophyceae</taxon>
        <taxon>Mamiellales</taxon>
        <taxon>Bathycoccaceae</taxon>
        <taxon>Bathycoccus</taxon>
    </lineage>
</organism>
<dbReference type="PROSITE" id="PS50802">
    <property type="entry name" value="OTU"/>
    <property type="match status" value="1"/>
</dbReference>
<accession>K8EBV3</accession>